<proteinExistence type="predicted"/>
<name>A0A481YS53_9VIRU</name>
<accession>A0A481YS53</accession>
<protein>
    <submittedName>
        <fullName evidence="1">Uncharacterized protein</fullName>
    </submittedName>
</protein>
<sequence>MKTMKRSMGLMTVIKSIQITNRTVVIVLSVFLYVVCKGVCILNVITKIIHSTSPYQNTDGKSICVVLASKRRKWGKKERSEMKNLNVPAVESPRVIVKTFHSHGVKIVIKKYARCAYSTAGAASVMMSTDLSPKSRDVYKSAIESFILTAVPF</sequence>
<organism evidence="1">
    <name type="scientific">Marseillevirus LCMAC101</name>
    <dbReference type="NCBI Taxonomy" id="2506602"/>
    <lineage>
        <taxon>Viruses</taxon>
        <taxon>Varidnaviria</taxon>
        <taxon>Bamfordvirae</taxon>
        <taxon>Nucleocytoviricota</taxon>
        <taxon>Megaviricetes</taxon>
        <taxon>Pimascovirales</taxon>
        <taxon>Pimascovirales incertae sedis</taxon>
        <taxon>Marseilleviridae</taxon>
    </lineage>
</organism>
<reference evidence="1" key="1">
    <citation type="journal article" date="2019" name="MBio">
        <title>Virus Genomes from Deep Sea Sediments Expand the Ocean Megavirome and Support Independent Origins of Viral Gigantism.</title>
        <authorList>
            <person name="Backstrom D."/>
            <person name="Yutin N."/>
            <person name="Jorgensen S.L."/>
            <person name="Dharamshi J."/>
            <person name="Homa F."/>
            <person name="Zaremba-Niedwiedzka K."/>
            <person name="Spang A."/>
            <person name="Wolf Y.I."/>
            <person name="Koonin E.V."/>
            <person name="Ettema T.J."/>
        </authorList>
    </citation>
    <scope>NUCLEOTIDE SEQUENCE</scope>
</reference>
<gene>
    <name evidence="1" type="ORF">LCMAC101_06880</name>
</gene>
<evidence type="ECO:0000313" key="1">
    <source>
        <dbReference type="EMBL" id="QBK86093.1"/>
    </source>
</evidence>
<dbReference type="EMBL" id="MK500329">
    <property type="protein sequence ID" value="QBK86093.1"/>
    <property type="molecule type" value="Genomic_DNA"/>
</dbReference>